<dbReference type="InterPro" id="IPR016166">
    <property type="entry name" value="FAD-bd_PCMH"/>
</dbReference>
<dbReference type="InterPro" id="IPR036318">
    <property type="entry name" value="FAD-bd_PCMH-like_sf"/>
</dbReference>
<dbReference type="Proteomes" id="UP000001798">
    <property type="component" value="Chromosome 10"/>
</dbReference>
<organism evidence="7 8">
    <name type="scientific">Botryotinia fuckeliana (strain B05.10)</name>
    <name type="common">Noble rot fungus</name>
    <name type="synonym">Botrytis cinerea</name>
    <dbReference type="NCBI Taxonomy" id="332648"/>
    <lineage>
        <taxon>Eukaryota</taxon>
        <taxon>Fungi</taxon>
        <taxon>Dikarya</taxon>
        <taxon>Ascomycota</taxon>
        <taxon>Pezizomycotina</taxon>
        <taxon>Leotiomycetes</taxon>
        <taxon>Helotiales</taxon>
        <taxon>Sclerotiniaceae</taxon>
        <taxon>Botrytis</taxon>
    </lineage>
</organism>
<dbReference type="Pfam" id="PF01565">
    <property type="entry name" value="FAD_binding_4"/>
    <property type="match status" value="1"/>
</dbReference>
<dbReference type="InterPro" id="IPR006094">
    <property type="entry name" value="Oxid_FAD_bind_N"/>
</dbReference>
<dbReference type="VEuPathDB" id="FungiDB:Bcin10g00850"/>
<keyword evidence="4" id="KW-0560">Oxidoreductase</keyword>
<keyword evidence="2" id="KW-0285">Flavoprotein</keyword>
<dbReference type="PROSITE" id="PS51387">
    <property type="entry name" value="FAD_PCMH"/>
    <property type="match status" value="1"/>
</dbReference>
<dbReference type="GeneID" id="5436361"/>
<dbReference type="KEGG" id="bfu:BCIN_10g00850"/>
<comment type="similarity">
    <text evidence="1">Belongs to the oxygen-dependent FAD-linked oxidoreductase family.</text>
</comment>
<dbReference type="AlphaFoldDB" id="A0A384JU29"/>
<dbReference type="InterPro" id="IPR050416">
    <property type="entry name" value="FAD-linked_Oxidoreductase"/>
</dbReference>
<evidence type="ECO:0000259" key="6">
    <source>
        <dbReference type="PROSITE" id="PS51387"/>
    </source>
</evidence>
<protein>
    <recommendedName>
        <fullName evidence="6">FAD-binding PCMH-type domain-containing protein</fullName>
    </recommendedName>
</protein>
<name>A0A384JU29_BOTFB</name>
<dbReference type="InterPro" id="IPR016167">
    <property type="entry name" value="FAD-bd_PCMH_sub1"/>
</dbReference>
<dbReference type="EMBL" id="CP009814">
    <property type="protein sequence ID" value="ATZ54063.1"/>
    <property type="molecule type" value="Genomic_DNA"/>
</dbReference>
<accession>A0A384JU29</accession>
<evidence type="ECO:0000313" key="7">
    <source>
        <dbReference type="EMBL" id="ATZ54063.1"/>
    </source>
</evidence>
<feature type="signal peptide" evidence="5">
    <location>
        <begin position="1"/>
        <end position="19"/>
    </location>
</feature>
<evidence type="ECO:0000256" key="4">
    <source>
        <dbReference type="ARBA" id="ARBA00023002"/>
    </source>
</evidence>
<dbReference type="Gene3D" id="3.40.462.20">
    <property type="match status" value="1"/>
</dbReference>
<dbReference type="PANTHER" id="PTHR42973">
    <property type="entry name" value="BINDING OXIDOREDUCTASE, PUTATIVE (AFU_ORTHOLOGUE AFUA_1G17690)-RELATED"/>
    <property type="match status" value="1"/>
</dbReference>
<dbReference type="Gene3D" id="3.30.43.10">
    <property type="entry name" value="Uridine Diphospho-n-acetylenolpyruvylglucosamine Reductase, domain 2"/>
    <property type="match status" value="1"/>
</dbReference>
<dbReference type="Gene3D" id="3.30.465.10">
    <property type="match status" value="1"/>
</dbReference>
<dbReference type="OrthoDB" id="2151789at2759"/>
<evidence type="ECO:0000256" key="5">
    <source>
        <dbReference type="SAM" id="SignalP"/>
    </source>
</evidence>
<dbReference type="GO" id="GO:0016491">
    <property type="term" value="F:oxidoreductase activity"/>
    <property type="evidence" value="ECO:0007669"/>
    <property type="project" value="UniProtKB-KW"/>
</dbReference>
<dbReference type="Pfam" id="PF08031">
    <property type="entry name" value="BBE"/>
    <property type="match status" value="1"/>
</dbReference>
<gene>
    <name evidence="7" type="ORF">BCIN_10g00850</name>
</gene>
<evidence type="ECO:0000256" key="1">
    <source>
        <dbReference type="ARBA" id="ARBA00005466"/>
    </source>
</evidence>
<feature type="domain" description="FAD-binding PCMH-type" evidence="6">
    <location>
        <begin position="73"/>
        <end position="244"/>
    </location>
</feature>
<dbReference type="InterPro" id="IPR016169">
    <property type="entry name" value="FAD-bd_PCMH_sub2"/>
</dbReference>
<keyword evidence="5" id="KW-0732">Signal</keyword>
<feature type="chain" id="PRO_5016921433" description="FAD-binding PCMH-type domain-containing protein" evidence="5">
    <location>
        <begin position="20"/>
        <end position="505"/>
    </location>
</feature>
<evidence type="ECO:0000256" key="3">
    <source>
        <dbReference type="ARBA" id="ARBA00022827"/>
    </source>
</evidence>
<sequence length="505" mass="55641">MFSSSYLFVIILWTSKCFASDLNHDYLEQFYSIPKDKCHTACQFLSRILEGRVSFPGSTIYEYEQSYWSQQQAEVHPECRVTPVFAEDVSTTMQVLKSQGCQFSVKSGGHACFSGASNIENAVVIDLSNLDQIKISSDKTEVSVGAGTLWSNLYPVTDAVKIGVIGGRVVGIGVGGLTLGGGISFHSGRYGFACDNVNNYQVVLANGSIHDVNRTSYPDLYWALRGGGNNFGIVTRFDLASFEQGDMWGGTTTSNATELPAAIEALANLNINHASDPFAAVFLAYFYLPSIGSSLVSFTLDYGKPVINPPIFHNFTEIPAISADLRIATLTSLINATAESQPSGLRESYWTMTILNDADLMNEISKIFDQELQNIKNATNLLPALVFQPISEPMISHFSKNGGNALGITKEDGPLILINIAIQWTDITDDTRIIAFAQNCVTRSTILAKARNLWHKFLYQNYAALQQNVFSSYGKDNHKRLVEISKKYDPDGVFVRLQPGYFKVY</sequence>
<dbReference type="PANTHER" id="PTHR42973:SF34">
    <property type="entry name" value="FAD BINDING DOMAIN PROTEIN (AFU_ORTHOLOGUE AFUA_3G02770)"/>
    <property type="match status" value="1"/>
</dbReference>
<proteinExistence type="inferred from homology"/>
<reference evidence="7 8" key="2">
    <citation type="journal article" date="2012" name="Eukaryot. Cell">
        <title>Genome update of Botrytis cinerea strains B05.10 and T4.</title>
        <authorList>
            <person name="Staats M."/>
            <person name="van Kan J.A."/>
        </authorList>
    </citation>
    <scope>NUCLEOTIDE SEQUENCE [LARGE SCALE GENOMIC DNA]</scope>
    <source>
        <strain evidence="7 8">B05.10</strain>
    </source>
</reference>
<keyword evidence="8" id="KW-1185">Reference proteome</keyword>
<evidence type="ECO:0000313" key="8">
    <source>
        <dbReference type="Proteomes" id="UP000001798"/>
    </source>
</evidence>
<dbReference type="SUPFAM" id="SSF56176">
    <property type="entry name" value="FAD-binding/transporter-associated domain-like"/>
    <property type="match status" value="1"/>
</dbReference>
<reference evidence="7 8" key="3">
    <citation type="journal article" date="2017" name="Mol. Plant Pathol.">
        <title>A gapless genome sequence of the fungus Botrytis cinerea.</title>
        <authorList>
            <person name="Van Kan J.A."/>
            <person name="Stassen J.H."/>
            <person name="Mosbach A."/>
            <person name="Van Der Lee T.A."/>
            <person name="Faino L."/>
            <person name="Farmer A.D."/>
            <person name="Papasotiriou D.G."/>
            <person name="Zhou S."/>
            <person name="Seidl M.F."/>
            <person name="Cottam E."/>
            <person name="Edel D."/>
            <person name="Hahn M."/>
            <person name="Schwartz D.C."/>
            <person name="Dietrich R.A."/>
            <person name="Widdison S."/>
            <person name="Scalliet G."/>
        </authorList>
    </citation>
    <scope>NUCLEOTIDE SEQUENCE [LARGE SCALE GENOMIC DNA]</scope>
    <source>
        <strain evidence="7 8">B05.10</strain>
    </source>
</reference>
<dbReference type="GO" id="GO:0071949">
    <property type="term" value="F:FAD binding"/>
    <property type="evidence" value="ECO:0007669"/>
    <property type="project" value="InterPro"/>
</dbReference>
<reference evidence="7 8" key="1">
    <citation type="journal article" date="2011" name="PLoS Genet.">
        <title>Genomic analysis of the necrotrophic fungal pathogens Sclerotinia sclerotiorum and Botrytis cinerea.</title>
        <authorList>
            <person name="Amselem J."/>
            <person name="Cuomo C.A."/>
            <person name="van Kan J.A."/>
            <person name="Viaud M."/>
            <person name="Benito E.P."/>
            <person name="Couloux A."/>
            <person name="Coutinho P.M."/>
            <person name="de Vries R.P."/>
            <person name="Dyer P.S."/>
            <person name="Fillinger S."/>
            <person name="Fournier E."/>
            <person name="Gout L."/>
            <person name="Hahn M."/>
            <person name="Kohn L."/>
            <person name="Lapalu N."/>
            <person name="Plummer K.M."/>
            <person name="Pradier J.M."/>
            <person name="Quevillon E."/>
            <person name="Sharon A."/>
            <person name="Simon A."/>
            <person name="ten Have A."/>
            <person name="Tudzynski B."/>
            <person name="Tudzynski P."/>
            <person name="Wincker P."/>
            <person name="Andrew M."/>
            <person name="Anthouard V."/>
            <person name="Beever R.E."/>
            <person name="Beffa R."/>
            <person name="Benoit I."/>
            <person name="Bouzid O."/>
            <person name="Brault B."/>
            <person name="Chen Z."/>
            <person name="Choquer M."/>
            <person name="Collemare J."/>
            <person name="Cotton P."/>
            <person name="Danchin E.G."/>
            <person name="Da Silva C."/>
            <person name="Gautier A."/>
            <person name="Giraud C."/>
            <person name="Giraud T."/>
            <person name="Gonzalez C."/>
            <person name="Grossetete S."/>
            <person name="Guldener U."/>
            <person name="Henrissat B."/>
            <person name="Howlett B.J."/>
            <person name="Kodira C."/>
            <person name="Kretschmer M."/>
            <person name="Lappartient A."/>
            <person name="Leroch M."/>
            <person name="Levis C."/>
            <person name="Mauceli E."/>
            <person name="Neuveglise C."/>
            <person name="Oeser B."/>
            <person name="Pearson M."/>
            <person name="Poulain J."/>
            <person name="Poussereau N."/>
            <person name="Quesneville H."/>
            <person name="Rascle C."/>
            <person name="Schumacher J."/>
            <person name="Segurens B."/>
            <person name="Sexton A."/>
            <person name="Silva E."/>
            <person name="Sirven C."/>
            <person name="Soanes D.M."/>
            <person name="Talbot N.J."/>
            <person name="Templeton M."/>
            <person name="Yandava C."/>
            <person name="Yarden O."/>
            <person name="Zeng Q."/>
            <person name="Rollins J.A."/>
            <person name="Lebrun M.H."/>
            <person name="Dickman M."/>
        </authorList>
    </citation>
    <scope>NUCLEOTIDE SEQUENCE [LARGE SCALE GENOMIC DNA]</scope>
    <source>
        <strain evidence="7 8">B05.10</strain>
    </source>
</reference>
<evidence type="ECO:0000256" key="2">
    <source>
        <dbReference type="ARBA" id="ARBA00022630"/>
    </source>
</evidence>
<dbReference type="InterPro" id="IPR012951">
    <property type="entry name" value="BBE"/>
</dbReference>
<keyword evidence="3" id="KW-0274">FAD</keyword>
<dbReference type="RefSeq" id="XP_024551212.1">
    <property type="nucleotide sequence ID" value="XM_024695418.1"/>
</dbReference>